<evidence type="ECO:0000313" key="1">
    <source>
        <dbReference type="EMBL" id="OSJ24329.1"/>
    </source>
</evidence>
<name>A0ABX3WX98_9BRAD</name>
<comment type="caution">
    <text evidence="1">The sequence shown here is derived from an EMBL/GenBank/DDBJ whole genome shotgun (WGS) entry which is preliminary data.</text>
</comment>
<evidence type="ECO:0000313" key="2">
    <source>
        <dbReference type="Proteomes" id="UP000193884"/>
    </source>
</evidence>
<proteinExistence type="predicted"/>
<sequence>MLKVTVDLHPGGASEFRRTLATMTVSNVTELSDLSDYEITATEAASVLTGEPAKMFWFRLRRHHRRQSVWKLIAAAIAGLDDAKCAKL</sequence>
<dbReference type="Proteomes" id="UP000193884">
    <property type="component" value="Unassembled WGS sequence"/>
</dbReference>
<organism evidence="1 2">
    <name type="scientific">Bradyrhizobium canariense</name>
    <dbReference type="NCBI Taxonomy" id="255045"/>
    <lineage>
        <taxon>Bacteria</taxon>
        <taxon>Pseudomonadati</taxon>
        <taxon>Pseudomonadota</taxon>
        <taxon>Alphaproteobacteria</taxon>
        <taxon>Hyphomicrobiales</taxon>
        <taxon>Nitrobacteraceae</taxon>
        <taxon>Bradyrhizobium</taxon>
    </lineage>
</organism>
<reference evidence="1 2" key="1">
    <citation type="submission" date="2017-03" db="EMBL/GenBank/DDBJ databases">
        <title>Whole genome sequences of fourteen strains of Bradyrhizobium canariense and one strain of Bradyrhizobium japonicum isolated from Lupinus (Papilionoideae: Genisteae) species in Algeria.</title>
        <authorList>
            <person name="Crovadore J."/>
            <person name="Chekireb D."/>
            <person name="Brachmann A."/>
            <person name="Chablais R."/>
            <person name="Cochard B."/>
            <person name="Lefort F."/>
        </authorList>
    </citation>
    <scope>NUCLEOTIDE SEQUENCE [LARGE SCALE GENOMIC DNA]</scope>
    <source>
        <strain evidence="1 2">UBMAN05</strain>
    </source>
</reference>
<dbReference type="EMBL" id="NAFK01000172">
    <property type="protein sequence ID" value="OSJ24329.1"/>
    <property type="molecule type" value="Genomic_DNA"/>
</dbReference>
<gene>
    <name evidence="1" type="ORF">BST63_27385</name>
</gene>
<keyword evidence="2" id="KW-1185">Reference proteome</keyword>
<protein>
    <submittedName>
        <fullName evidence="1">Uncharacterized protein</fullName>
    </submittedName>
</protein>
<accession>A0ABX3WX98</accession>